<evidence type="ECO:0000256" key="1">
    <source>
        <dbReference type="SAM" id="MobiDB-lite"/>
    </source>
</evidence>
<feature type="compositionally biased region" description="Acidic residues" evidence="1">
    <location>
        <begin position="16"/>
        <end position="30"/>
    </location>
</feature>
<accession>A0A0B1TK56</accession>
<feature type="region of interest" description="Disordered" evidence="1">
    <location>
        <begin position="12"/>
        <end position="71"/>
    </location>
</feature>
<sequence length="71" mass="7550">MVLALVKLEIISDASTENDDNQDAIEEAGVAEEPSSDASTENDDNQDTSEETGVAEEPPSGSYFPMRCKGV</sequence>
<proteinExistence type="predicted"/>
<dbReference type="EMBL" id="KN549375">
    <property type="protein sequence ID" value="KHJ97948.1"/>
    <property type="molecule type" value="Genomic_DNA"/>
</dbReference>
<feature type="compositionally biased region" description="Acidic residues" evidence="1">
    <location>
        <begin position="40"/>
        <end position="54"/>
    </location>
</feature>
<gene>
    <name evidence="2" type="ORF">OESDEN_02066</name>
</gene>
<organism evidence="2 3">
    <name type="scientific">Oesophagostomum dentatum</name>
    <name type="common">Nodular worm</name>
    <dbReference type="NCBI Taxonomy" id="61180"/>
    <lineage>
        <taxon>Eukaryota</taxon>
        <taxon>Metazoa</taxon>
        <taxon>Ecdysozoa</taxon>
        <taxon>Nematoda</taxon>
        <taxon>Chromadorea</taxon>
        <taxon>Rhabditida</taxon>
        <taxon>Rhabditina</taxon>
        <taxon>Rhabditomorpha</taxon>
        <taxon>Strongyloidea</taxon>
        <taxon>Strongylidae</taxon>
        <taxon>Oesophagostomum</taxon>
    </lineage>
</organism>
<dbReference type="Proteomes" id="UP000053660">
    <property type="component" value="Unassembled WGS sequence"/>
</dbReference>
<protein>
    <submittedName>
        <fullName evidence="2">Uncharacterized protein</fullName>
    </submittedName>
</protein>
<reference evidence="2 3" key="1">
    <citation type="submission" date="2014-03" db="EMBL/GenBank/DDBJ databases">
        <title>Draft genome of the hookworm Oesophagostomum dentatum.</title>
        <authorList>
            <person name="Mitreva M."/>
        </authorList>
    </citation>
    <scope>NUCLEOTIDE SEQUENCE [LARGE SCALE GENOMIC DNA]</scope>
    <source>
        <strain evidence="2 3">OD-Hann</strain>
    </source>
</reference>
<evidence type="ECO:0000313" key="3">
    <source>
        <dbReference type="Proteomes" id="UP000053660"/>
    </source>
</evidence>
<keyword evidence="3" id="KW-1185">Reference proteome</keyword>
<evidence type="ECO:0000313" key="2">
    <source>
        <dbReference type="EMBL" id="KHJ97948.1"/>
    </source>
</evidence>
<name>A0A0B1TK56_OESDE</name>
<dbReference type="AlphaFoldDB" id="A0A0B1TK56"/>